<comment type="caution">
    <text evidence="1">The sequence shown here is derived from an EMBL/GenBank/DDBJ whole genome shotgun (WGS) entry which is preliminary data.</text>
</comment>
<gene>
    <name evidence="1" type="ORF">MLD38_005584</name>
</gene>
<sequence length="250" mass="28114">MPLAAAFPPLPLPIPALLRRQNWRNPNTTRPFAAAPDRPLAEPMEVEIKLRLPDAAAHRSLAALLSPHHLKTLHQENLFFDSPQSQLSRNLSALRVRFSGPSPSAVLSLKSKPSISSGISRVEETEEPLEESFARSCLSDPGQLLSIGKEDDGGHVRSEIMRRVREEFRVNELVCLGGFRNVRGVYEWKGLKLELDETEYSFGTTYELECESGEPERDREVIEGLLRENGVSYSYSEVNKFAVFMSRKLP</sequence>
<protein>
    <submittedName>
        <fullName evidence="1">Uncharacterized protein</fullName>
    </submittedName>
</protein>
<proteinExistence type="predicted"/>
<dbReference type="EMBL" id="CM042882">
    <property type="protein sequence ID" value="KAI4379264.1"/>
    <property type="molecule type" value="Genomic_DNA"/>
</dbReference>
<accession>A0ACB9RNT2</accession>
<name>A0ACB9RNT2_9MYRT</name>
<dbReference type="Proteomes" id="UP001057402">
    <property type="component" value="Chromosome 3"/>
</dbReference>
<keyword evidence="2" id="KW-1185">Reference proteome</keyword>
<evidence type="ECO:0000313" key="1">
    <source>
        <dbReference type="EMBL" id="KAI4379264.1"/>
    </source>
</evidence>
<evidence type="ECO:0000313" key="2">
    <source>
        <dbReference type="Proteomes" id="UP001057402"/>
    </source>
</evidence>
<reference evidence="2" key="1">
    <citation type="journal article" date="2023" name="Front. Plant Sci.">
        <title>Chromosomal-level genome assembly of Melastoma candidum provides insights into trichome evolution.</title>
        <authorList>
            <person name="Zhong Y."/>
            <person name="Wu W."/>
            <person name="Sun C."/>
            <person name="Zou P."/>
            <person name="Liu Y."/>
            <person name="Dai S."/>
            <person name="Zhou R."/>
        </authorList>
    </citation>
    <scope>NUCLEOTIDE SEQUENCE [LARGE SCALE GENOMIC DNA]</scope>
</reference>
<organism evidence="1 2">
    <name type="scientific">Melastoma candidum</name>
    <dbReference type="NCBI Taxonomy" id="119954"/>
    <lineage>
        <taxon>Eukaryota</taxon>
        <taxon>Viridiplantae</taxon>
        <taxon>Streptophyta</taxon>
        <taxon>Embryophyta</taxon>
        <taxon>Tracheophyta</taxon>
        <taxon>Spermatophyta</taxon>
        <taxon>Magnoliopsida</taxon>
        <taxon>eudicotyledons</taxon>
        <taxon>Gunneridae</taxon>
        <taxon>Pentapetalae</taxon>
        <taxon>rosids</taxon>
        <taxon>malvids</taxon>
        <taxon>Myrtales</taxon>
        <taxon>Melastomataceae</taxon>
        <taxon>Melastomatoideae</taxon>
        <taxon>Melastomateae</taxon>
        <taxon>Melastoma</taxon>
    </lineage>
</organism>